<proteinExistence type="predicted"/>
<dbReference type="EMBL" id="ML976010">
    <property type="protein sequence ID" value="KAF1945292.1"/>
    <property type="molecule type" value="Genomic_DNA"/>
</dbReference>
<feature type="compositionally biased region" description="Acidic residues" evidence="1">
    <location>
        <begin position="281"/>
        <end position="292"/>
    </location>
</feature>
<reference evidence="2" key="1">
    <citation type="journal article" date="2020" name="Stud. Mycol.">
        <title>101 Dothideomycetes genomes: a test case for predicting lifestyles and emergence of pathogens.</title>
        <authorList>
            <person name="Haridas S."/>
            <person name="Albert R."/>
            <person name="Binder M."/>
            <person name="Bloem J."/>
            <person name="Labutti K."/>
            <person name="Salamov A."/>
            <person name="Andreopoulos B."/>
            <person name="Baker S."/>
            <person name="Barry K."/>
            <person name="Bills G."/>
            <person name="Bluhm B."/>
            <person name="Cannon C."/>
            <person name="Castanera R."/>
            <person name="Culley D."/>
            <person name="Daum C."/>
            <person name="Ezra D."/>
            <person name="Gonzalez J."/>
            <person name="Henrissat B."/>
            <person name="Kuo A."/>
            <person name="Liang C."/>
            <person name="Lipzen A."/>
            <person name="Lutzoni F."/>
            <person name="Magnuson J."/>
            <person name="Mondo S."/>
            <person name="Nolan M."/>
            <person name="Ohm R."/>
            <person name="Pangilinan J."/>
            <person name="Park H.-J."/>
            <person name="Ramirez L."/>
            <person name="Alfaro M."/>
            <person name="Sun H."/>
            <person name="Tritt A."/>
            <person name="Yoshinaga Y."/>
            <person name="Zwiers L.-H."/>
            <person name="Turgeon B."/>
            <person name="Goodwin S."/>
            <person name="Spatafora J."/>
            <person name="Crous P."/>
            <person name="Grigoriev I."/>
        </authorList>
    </citation>
    <scope>NUCLEOTIDE SEQUENCE</scope>
    <source>
        <strain evidence="2">CBS 161.51</strain>
    </source>
</reference>
<name>A0A6A5T039_9PLEO</name>
<dbReference type="Gene3D" id="1.20.5.370">
    <property type="match status" value="1"/>
</dbReference>
<accession>A0A6A5T039</accession>
<sequence length="365" mass="40190">MTACYIVPVAPASGHGETVLIQVQQEGGHALDARLVGCEGESPYVTTITHRNLAKLKHKFKGSDDEWVTVLSHFLLQKQPESGQAGILHGVRMVYTLKKDNLELTFRQDVQGIKVTLGGIILPQDDGFEFNPFEWAQASATAHAQALQQLVDMKARASSEQETITKLNAQLDDFIKIKNDTETAMLQQFMELLNDKKRKIRDQSRLLAGAKVDDATASAVQSTRSSITTKTRKAGVSRTTKRKAPAKIAESDSDSDQMEIDQPKTAEQDEEEVPEPGTPDQPDDETDGEDEVSAPRTRARSSETLRPDSAVAQRSKGKATESKGMPPRRALPFGKPPDRRKDAEKKASLPAADEDDDEETEDEEL</sequence>
<dbReference type="OrthoDB" id="8064436at2759"/>
<keyword evidence="3" id="KW-1185">Reference proteome</keyword>
<organism evidence="2 3">
    <name type="scientific">Clathrospora elynae</name>
    <dbReference type="NCBI Taxonomy" id="706981"/>
    <lineage>
        <taxon>Eukaryota</taxon>
        <taxon>Fungi</taxon>
        <taxon>Dikarya</taxon>
        <taxon>Ascomycota</taxon>
        <taxon>Pezizomycotina</taxon>
        <taxon>Dothideomycetes</taxon>
        <taxon>Pleosporomycetidae</taxon>
        <taxon>Pleosporales</taxon>
        <taxon>Diademaceae</taxon>
        <taxon>Clathrospora</taxon>
    </lineage>
</organism>
<feature type="compositionally biased region" description="Basic and acidic residues" evidence="1">
    <location>
        <begin position="336"/>
        <end position="347"/>
    </location>
</feature>
<feature type="compositionally biased region" description="Basic residues" evidence="1">
    <location>
        <begin position="230"/>
        <end position="245"/>
    </location>
</feature>
<dbReference type="Proteomes" id="UP000800038">
    <property type="component" value="Unassembled WGS sequence"/>
</dbReference>
<dbReference type="SUPFAM" id="SSF58022">
    <property type="entry name" value="XRCC4, C-terminal oligomerization domain"/>
    <property type="match status" value="1"/>
</dbReference>
<evidence type="ECO:0000313" key="2">
    <source>
        <dbReference type="EMBL" id="KAF1945292.1"/>
    </source>
</evidence>
<dbReference type="PANTHER" id="PTHR42067">
    <property type="entry name" value="YALI0C15378P"/>
    <property type="match status" value="1"/>
</dbReference>
<dbReference type="AlphaFoldDB" id="A0A6A5T039"/>
<gene>
    <name evidence="2" type="ORF">EJ02DRAFT_369615</name>
</gene>
<protein>
    <recommendedName>
        <fullName evidence="4">DNA repair protein XRCC4</fullName>
    </recommendedName>
</protein>
<evidence type="ECO:0000256" key="1">
    <source>
        <dbReference type="SAM" id="MobiDB-lite"/>
    </source>
</evidence>
<dbReference type="InterPro" id="IPR014751">
    <property type="entry name" value="XRCC4-like_C"/>
</dbReference>
<feature type="region of interest" description="Disordered" evidence="1">
    <location>
        <begin position="215"/>
        <end position="365"/>
    </location>
</feature>
<evidence type="ECO:0008006" key="4">
    <source>
        <dbReference type="Google" id="ProtNLM"/>
    </source>
</evidence>
<feature type="compositionally biased region" description="Acidic residues" evidence="1">
    <location>
        <begin position="352"/>
        <end position="365"/>
    </location>
</feature>
<evidence type="ECO:0000313" key="3">
    <source>
        <dbReference type="Proteomes" id="UP000800038"/>
    </source>
</evidence>
<dbReference type="PANTHER" id="PTHR42067:SF1">
    <property type="entry name" value="MITOTIC APPARATUS PROTEIN P62"/>
    <property type="match status" value="1"/>
</dbReference>